<comment type="function">
    <text evidence="4">One of the primary rRNA binding proteins. Required for association of the 30S and 50S subunits to form the 70S ribosome, for tRNA binding and peptide bond formation. It has been suggested to have peptidyltransferase activity; this is somewhat controversial. Makes several contacts with the 16S rRNA in the 70S ribosome.</text>
</comment>
<gene>
    <name evidence="4" type="primary">rplB</name>
    <name evidence="8" type="ORF">A2165_02950</name>
</gene>
<evidence type="ECO:0000259" key="6">
    <source>
        <dbReference type="SMART" id="SM01382"/>
    </source>
</evidence>
<comment type="similarity">
    <text evidence="1 4">Belongs to the universal ribosomal protein uL2 family.</text>
</comment>
<evidence type="ECO:0000256" key="2">
    <source>
        <dbReference type="ARBA" id="ARBA00022980"/>
    </source>
</evidence>
<dbReference type="InterPro" id="IPR002171">
    <property type="entry name" value="Ribosomal_uL2"/>
</dbReference>
<comment type="subunit">
    <text evidence="4">Part of the 50S ribosomal subunit. Forms a bridge to the 30S subunit in the 70S ribosome.</text>
</comment>
<dbReference type="FunFam" id="2.40.50.140:FF:000003">
    <property type="entry name" value="50S ribosomal protein L2"/>
    <property type="match status" value="1"/>
</dbReference>
<comment type="caution">
    <text evidence="8">The sequence shown here is derived from an EMBL/GenBank/DDBJ whole genome shotgun (WGS) entry which is preliminary data.</text>
</comment>
<keyword evidence="4" id="KW-0699">rRNA-binding</keyword>
<dbReference type="AlphaFoldDB" id="A0A1F5FVK0"/>
<sequence length="273" mass="29650">MMIRVFKPVTPGQRFKSIMTGEEITKTTPQKTLIISLPKTSGRSLGRVTVKGRGGRHKRNLRIIDFKRDKREISAKVAALEYDPNRSANIALLHYKDGEKRYILAPHGLKVGDEVTAGEKVEIKPGNALPLSKIPVGTTVHNIELVPGAGGTIARSAGSGAILSAKEGNLVHIKLPSKEVRKVFGSCWATIGQISNVDWKSVLKGKAGKSRHFGKRPHVRGVAMDPRSHPHGGGEGKSGTGMNPKTPTGKRAFGKTRNPNKPSSKFILERRKK</sequence>
<dbReference type="InterPro" id="IPR022666">
    <property type="entry name" value="Ribosomal_uL2_RNA-bd_dom"/>
</dbReference>
<dbReference type="InterPro" id="IPR005880">
    <property type="entry name" value="Ribosomal_uL2_bac/org-type"/>
</dbReference>
<accession>A0A1F5FVK0</accession>
<dbReference type="SUPFAM" id="SSF50104">
    <property type="entry name" value="Translation proteins SH3-like domain"/>
    <property type="match status" value="1"/>
</dbReference>
<dbReference type="GO" id="GO:0003735">
    <property type="term" value="F:structural constituent of ribosome"/>
    <property type="evidence" value="ECO:0007669"/>
    <property type="project" value="InterPro"/>
</dbReference>
<evidence type="ECO:0000256" key="3">
    <source>
        <dbReference type="ARBA" id="ARBA00023274"/>
    </source>
</evidence>
<feature type="region of interest" description="Disordered" evidence="5">
    <location>
        <begin position="219"/>
        <end position="273"/>
    </location>
</feature>
<dbReference type="SMART" id="SM01383">
    <property type="entry name" value="Ribosomal_L2"/>
    <property type="match status" value="1"/>
</dbReference>
<dbReference type="GO" id="GO:0016740">
    <property type="term" value="F:transferase activity"/>
    <property type="evidence" value="ECO:0007669"/>
    <property type="project" value="InterPro"/>
</dbReference>
<proteinExistence type="inferred from homology"/>
<evidence type="ECO:0000256" key="5">
    <source>
        <dbReference type="SAM" id="MobiDB-lite"/>
    </source>
</evidence>
<dbReference type="SMART" id="SM01382">
    <property type="entry name" value="Ribosomal_L2_C"/>
    <property type="match status" value="1"/>
</dbReference>
<dbReference type="PANTHER" id="PTHR13691:SF5">
    <property type="entry name" value="LARGE RIBOSOMAL SUBUNIT PROTEIN UL2M"/>
    <property type="match status" value="1"/>
</dbReference>
<keyword evidence="2 4" id="KW-0689">Ribosomal protein</keyword>
<dbReference type="NCBIfam" id="TIGR01171">
    <property type="entry name" value="rplB_bact"/>
    <property type="match status" value="1"/>
</dbReference>
<dbReference type="Proteomes" id="UP000179252">
    <property type="component" value="Unassembled WGS sequence"/>
</dbReference>
<dbReference type="GO" id="GO:0019843">
    <property type="term" value="F:rRNA binding"/>
    <property type="evidence" value="ECO:0007669"/>
    <property type="project" value="UniProtKB-UniRule"/>
</dbReference>
<dbReference type="InterPro" id="IPR022669">
    <property type="entry name" value="Ribosomal_uL2_C"/>
</dbReference>
<dbReference type="Pfam" id="PF03947">
    <property type="entry name" value="Ribosomal_L2_C"/>
    <property type="match status" value="1"/>
</dbReference>
<dbReference type="HAMAP" id="MF_01320_B">
    <property type="entry name" value="Ribosomal_uL2_B"/>
    <property type="match status" value="1"/>
</dbReference>
<evidence type="ECO:0000256" key="1">
    <source>
        <dbReference type="ARBA" id="ARBA00005636"/>
    </source>
</evidence>
<dbReference type="Gene3D" id="2.30.30.30">
    <property type="match status" value="1"/>
</dbReference>
<dbReference type="InterPro" id="IPR012340">
    <property type="entry name" value="NA-bd_OB-fold"/>
</dbReference>
<dbReference type="Gene3D" id="2.40.50.140">
    <property type="entry name" value="Nucleic acid-binding proteins"/>
    <property type="match status" value="1"/>
</dbReference>
<evidence type="ECO:0000313" key="8">
    <source>
        <dbReference type="EMBL" id="OGD83622.1"/>
    </source>
</evidence>
<dbReference type="PIRSF" id="PIRSF002158">
    <property type="entry name" value="Ribosomal_L2"/>
    <property type="match status" value="1"/>
</dbReference>
<reference evidence="8 9" key="1">
    <citation type="journal article" date="2016" name="Nat. Commun.">
        <title>Thousands of microbial genomes shed light on interconnected biogeochemical processes in an aquifer system.</title>
        <authorList>
            <person name="Anantharaman K."/>
            <person name="Brown C.T."/>
            <person name="Hug L.A."/>
            <person name="Sharon I."/>
            <person name="Castelle C.J."/>
            <person name="Probst A.J."/>
            <person name="Thomas B.C."/>
            <person name="Singh A."/>
            <person name="Wilkins M.J."/>
            <person name="Karaoz U."/>
            <person name="Brodie E.L."/>
            <person name="Williams K.H."/>
            <person name="Hubbard S.S."/>
            <person name="Banfield J.F."/>
        </authorList>
    </citation>
    <scope>NUCLEOTIDE SEQUENCE [LARGE SCALE GENOMIC DNA]</scope>
</reference>
<keyword evidence="4" id="KW-0694">RNA-binding</keyword>
<evidence type="ECO:0000259" key="7">
    <source>
        <dbReference type="SMART" id="SM01383"/>
    </source>
</evidence>
<feature type="domain" description="Large ribosomal subunit protein uL2 C-terminal" evidence="6">
    <location>
        <begin position="123"/>
        <end position="251"/>
    </location>
</feature>
<dbReference type="SUPFAM" id="SSF50249">
    <property type="entry name" value="Nucleic acid-binding proteins"/>
    <property type="match status" value="1"/>
</dbReference>
<dbReference type="PANTHER" id="PTHR13691">
    <property type="entry name" value="RIBOSOMAL PROTEIN L2"/>
    <property type="match status" value="1"/>
</dbReference>
<protein>
    <recommendedName>
        <fullName evidence="4">Large ribosomal subunit protein uL2</fullName>
    </recommendedName>
</protein>
<evidence type="ECO:0000256" key="4">
    <source>
        <dbReference type="HAMAP-Rule" id="MF_01320"/>
    </source>
</evidence>
<keyword evidence="3 4" id="KW-0687">Ribonucleoprotein</keyword>
<evidence type="ECO:0000313" key="9">
    <source>
        <dbReference type="Proteomes" id="UP000179252"/>
    </source>
</evidence>
<dbReference type="FunFam" id="2.30.30.30:FF:000001">
    <property type="entry name" value="50S ribosomal protein L2"/>
    <property type="match status" value="1"/>
</dbReference>
<dbReference type="InterPro" id="IPR014726">
    <property type="entry name" value="Ribosomal_uL2_dom3"/>
</dbReference>
<dbReference type="Gene3D" id="4.10.950.10">
    <property type="entry name" value="Ribosomal protein L2, domain 3"/>
    <property type="match status" value="1"/>
</dbReference>
<dbReference type="Pfam" id="PF00181">
    <property type="entry name" value="Ribosomal_L2_N"/>
    <property type="match status" value="1"/>
</dbReference>
<feature type="domain" description="Large ribosomal subunit protein uL2 RNA-binding" evidence="7">
    <location>
        <begin position="42"/>
        <end position="117"/>
    </location>
</feature>
<organism evidence="8 9">
    <name type="scientific">Candidatus Curtissbacteria bacterium RBG_13_40_7</name>
    <dbReference type="NCBI Taxonomy" id="1797706"/>
    <lineage>
        <taxon>Bacteria</taxon>
        <taxon>Candidatus Curtissiibacteriota</taxon>
    </lineage>
</organism>
<dbReference type="GO" id="GO:0015934">
    <property type="term" value="C:large ribosomal subunit"/>
    <property type="evidence" value="ECO:0007669"/>
    <property type="project" value="InterPro"/>
</dbReference>
<name>A0A1F5FVK0_9BACT</name>
<dbReference type="InterPro" id="IPR008991">
    <property type="entry name" value="Translation_prot_SH3-like_sf"/>
</dbReference>
<dbReference type="EMBL" id="MFAU01000042">
    <property type="protein sequence ID" value="OGD83622.1"/>
    <property type="molecule type" value="Genomic_DNA"/>
</dbReference>
<dbReference type="InterPro" id="IPR014722">
    <property type="entry name" value="Rib_uL2_dom2"/>
</dbReference>
<dbReference type="GO" id="GO:0002181">
    <property type="term" value="P:cytoplasmic translation"/>
    <property type="evidence" value="ECO:0007669"/>
    <property type="project" value="TreeGrafter"/>
</dbReference>